<dbReference type="InterPro" id="IPR055073">
    <property type="entry name" value="NOMO1-like_9th"/>
</dbReference>
<dbReference type="GO" id="GO:0030246">
    <property type="term" value="F:carbohydrate binding"/>
    <property type="evidence" value="ECO:0007669"/>
    <property type="project" value="InterPro"/>
</dbReference>
<dbReference type="Proteomes" id="UP000041254">
    <property type="component" value="Unassembled WGS sequence"/>
</dbReference>
<feature type="domain" description="NOMO fifth transthyretin-like" evidence="12">
    <location>
        <begin position="460"/>
        <end position="547"/>
    </location>
</feature>
<proteinExistence type="predicted"/>
<dbReference type="SUPFAM" id="SSF49452">
    <property type="entry name" value="Starch-binding domain-like"/>
    <property type="match status" value="2"/>
</dbReference>
<evidence type="ECO:0000256" key="2">
    <source>
        <dbReference type="ARBA" id="ARBA00022692"/>
    </source>
</evidence>
<dbReference type="PANTHER" id="PTHR23303:SF14">
    <property type="entry name" value="BOS COMPLEX SUBUNIT NOMO1-RELATED"/>
    <property type="match status" value="1"/>
</dbReference>
<dbReference type="InParanoid" id="A0A0G4EJH5"/>
<feature type="compositionally biased region" description="Basic and acidic residues" evidence="7">
    <location>
        <begin position="485"/>
        <end position="496"/>
    </location>
</feature>
<evidence type="ECO:0000256" key="6">
    <source>
        <dbReference type="ARBA" id="ARBA00023136"/>
    </source>
</evidence>
<evidence type="ECO:0000256" key="4">
    <source>
        <dbReference type="ARBA" id="ARBA00022824"/>
    </source>
</evidence>
<dbReference type="OrthoDB" id="10263633at2759"/>
<keyword evidence="2 8" id="KW-0812">Transmembrane</keyword>
<dbReference type="InterPro" id="IPR013784">
    <property type="entry name" value="Carb-bd-like_fold"/>
</dbReference>
<organism evidence="13 14">
    <name type="scientific">Vitrella brassicaformis (strain CCMP3155)</name>
    <dbReference type="NCBI Taxonomy" id="1169540"/>
    <lineage>
        <taxon>Eukaryota</taxon>
        <taxon>Sar</taxon>
        <taxon>Alveolata</taxon>
        <taxon>Colpodellida</taxon>
        <taxon>Vitrellaceae</taxon>
        <taxon>Vitrella</taxon>
    </lineage>
</organism>
<dbReference type="Pfam" id="PF23194">
    <property type="entry name" value="NOMO_5th"/>
    <property type="match status" value="1"/>
</dbReference>
<dbReference type="Pfam" id="PF22898">
    <property type="entry name" value="NOMO1-like_1st"/>
    <property type="match status" value="1"/>
</dbReference>
<evidence type="ECO:0000313" key="14">
    <source>
        <dbReference type="Proteomes" id="UP000041254"/>
    </source>
</evidence>
<dbReference type="SUPFAM" id="SSF49478">
    <property type="entry name" value="Cna protein B-type domain"/>
    <property type="match status" value="1"/>
</dbReference>
<protein>
    <submittedName>
        <fullName evidence="13">Uncharacterized protein</fullName>
    </submittedName>
</protein>
<feature type="domain" description="NOMO-like N-terminal beta-sandwich" evidence="9">
    <location>
        <begin position="40"/>
        <end position="120"/>
    </location>
</feature>
<keyword evidence="14" id="KW-1185">Reference proteome</keyword>
<evidence type="ECO:0000259" key="10">
    <source>
        <dbReference type="Pfam" id="PF22902"/>
    </source>
</evidence>
<keyword evidence="3" id="KW-0732">Signal</keyword>
<dbReference type="InterPro" id="IPR013783">
    <property type="entry name" value="Ig-like_fold"/>
</dbReference>
<feature type="domain" description="NOMO second beta-sandwich" evidence="11">
    <location>
        <begin position="372"/>
        <end position="447"/>
    </location>
</feature>
<keyword evidence="6 8" id="KW-0472">Membrane</keyword>
<accession>A0A0G4EJH5</accession>
<name>A0A0G4EJH5_VITBC</name>
<sequence>MKVACTPRFLPVFLCQDGLIVTEAMYPTHSTGEEDGDQSPEMKMDLSVVKVSLYTEEGILKESQYCTPNGYYFLPIPDAPRSASHRRAYLIRIEGPAGWTFQPSEVRVESLSDCKKDINFVFAGFTLRGQVLAADDTGMKRGPPGVMVTLVRGRAGGTSEALLATTVTQEDGYYEFANVFPGWVTLRASHPHWRFSRDEMEVQVHWRHVNLTSAREGDQLMVAGFDVEGRVVTANDDEPVSGLAVLIRSSSSAVSPFYNCLPSATQPTEEVAEAIRDAFGMDASQENALEDIAKLEAGNACVTLSLGDGSFRFPQVPIGDYIVKVMGRPVDVLLGSNKGASLPRALEISPRDMPVRVEPKSNQLLDTFQVVGFSVEGRVVHALPSKGTEDSIGVEGVSIILDGQPAGVSRDDGYFTLPRVSPGSYTVEPIHEHLYFDPTQVRLSLHETELPWIPVSSYDLCGHVGIEQDPQTAPSGKGRGMVLRSRQDGGERRTTTKPDGGFCFEVPAGSYEVYPIISEEETKRGLVLTPKTRVVHVTTAPLLTVDFRQSKVAVQGTILPLGSAPSVELKLTHRADASVSTATATRDGMPKGSTALAFRFPDVLPGSYDLSVQEHNWCWAQDTYQLDVGEDDVTSPPFQQTGYLIYGTASHPFTFTLTSQEQSGNASAPLSLIDSQGLQTKPLSHSSLMVSFAGVPFRFCLPVIGKYVLEPTSDSLTGYQFTHAAYPLDTDKLGDPLILQVTHTKVWGSISITSDKSRGLPSEVQIAVEDDKGNVIDHIAARASRADDQPSTYSFEYLTPSLGDGIVSALLRPLAPSSFPSLLFYPSTVPLVQEGGAAAKGGLVIRAKPGKNIRGRIEPPVEGVRIEVRQVSDGSTKGDVTVYKTDSTGKYETGPVYDDSDADRKERGRVRYEIVPSLDGYFFEPLPNSPHDFKASRYSSIEVTVMHHYSEPPSSEPLPGVLVSLSSSTHPNFRAKKLTRPDGTLVFGQLIPGVYYLRPLLKEYEFDPPQVSLTLSQGEQQQLQLKATRVAYSCAGKLKTLAGSSEGLGALVVQAHSSGGQVEECEVSATGDYILRGLQPHNTYSLTVKSNRPSTEEGAAANVSSVRYERASPVRREVALERRDAHSIDFYIFPASTLIVVSGDVIDFVMTPSGHPSVPSQLSAKSKMPIRTGTSTLTEAEVILSRVDKGEEDTETVEELARRSMSALGYFEFPGVEPGVYNVTLLTQTNNKAQVVFQKRLNLTSAQTAQITNLSPSAMDVNQSAPLVLPGLLISSGSTARENAASMSAIASAEEAIAVASDSECLLRVTRDSRYHLHIFSSSLPAFPPASHKGATSPLMVIVVVVALVVGLIRQSGVTLQHPSIKRLQEGISTRFPATWLRIKSIVESGTLVMSRSREHC</sequence>
<dbReference type="VEuPathDB" id="CryptoDB:Vbra_3982"/>
<evidence type="ECO:0000259" key="9">
    <source>
        <dbReference type="Pfam" id="PF22898"/>
    </source>
</evidence>
<dbReference type="OMA" id="FVFKGFG"/>
<reference evidence="13 14" key="1">
    <citation type="submission" date="2014-11" db="EMBL/GenBank/DDBJ databases">
        <authorList>
            <person name="Zhu J."/>
            <person name="Qi W."/>
            <person name="Song R."/>
        </authorList>
    </citation>
    <scope>NUCLEOTIDE SEQUENCE [LARGE SCALE GENOMIC DNA]</scope>
</reference>
<evidence type="ECO:0000256" key="3">
    <source>
        <dbReference type="ARBA" id="ARBA00022729"/>
    </source>
</evidence>
<comment type="subcellular location">
    <subcellularLocation>
        <location evidence="1">Endoplasmic reticulum membrane</location>
        <topology evidence="1">Single-pass type I membrane protein</topology>
    </subcellularLocation>
</comment>
<dbReference type="Gene3D" id="2.60.40.10">
    <property type="entry name" value="Immunoglobulins"/>
    <property type="match status" value="1"/>
</dbReference>
<dbReference type="Pfam" id="PF22902">
    <property type="entry name" value="NOMO1-like_9th"/>
    <property type="match status" value="1"/>
</dbReference>
<dbReference type="InterPro" id="IPR056190">
    <property type="entry name" value="NOMO_5th"/>
</dbReference>
<evidence type="ECO:0000256" key="5">
    <source>
        <dbReference type="ARBA" id="ARBA00022989"/>
    </source>
</evidence>
<dbReference type="InterPro" id="IPR055074">
    <property type="entry name" value="NOMO1-3_2nd"/>
</dbReference>
<evidence type="ECO:0000259" key="12">
    <source>
        <dbReference type="Pfam" id="PF23194"/>
    </source>
</evidence>
<dbReference type="EMBL" id="CDMY01000254">
    <property type="protein sequence ID" value="CEL97138.1"/>
    <property type="molecule type" value="Genomic_DNA"/>
</dbReference>
<evidence type="ECO:0000256" key="8">
    <source>
        <dbReference type="SAM" id="Phobius"/>
    </source>
</evidence>
<evidence type="ECO:0000256" key="7">
    <source>
        <dbReference type="SAM" id="MobiDB-lite"/>
    </source>
</evidence>
<dbReference type="InterPro" id="IPR055075">
    <property type="entry name" value="NOMO-like_N"/>
</dbReference>
<feature type="domain" description="NOMO second beta-sandwich" evidence="11">
    <location>
        <begin position="122"/>
        <end position="213"/>
    </location>
</feature>
<dbReference type="GO" id="GO:0005789">
    <property type="term" value="C:endoplasmic reticulum membrane"/>
    <property type="evidence" value="ECO:0007669"/>
    <property type="project" value="UniProtKB-SubCell"/>
</dbReference>
<dbReference type="InterPro" id="IPR051417">
    <property type="entry name" value="SDr/BOS_complex"/>
</dbReference>
<evidence type="ECO:0000256" key="1">
    <source>
        <dbReference type="ARBA" id="ARBA00004115"/>
    </source>
</evidence>
<keyword evidence="5 8" id="KW-1133">Transmembrane helix</keyword>
<feature type="transmembrane region" description="Helical" evidence="8">
    <location>
        <begin position="1335"/>
        <end position="1353"/>
    </location>
</feature>
<feature type="region of interest" description="Disordered" evidence="7">
    <location>
        <begin position="468"/>
        <end position="500"/>
    </location>
</feature>
<dbReference type="STRING" id="1169540.A0A0G4EJH5"/>
<evidence type="ECO:0000313" key="13">
    <source>
        <dbReference type="EMBL" id="CEL97138.1"/>
    </source>
</evidence>
<dbReference type="PANTHER" id="PTHR23303">
    <property type="entry name" value="CARBOXYPEPTIDASE REGULATORY REGION-CONTAINING"/>
    <property type="match status" value="1"/>
</dbReference>
<keyword evidence="4" id="KW-0256">Endoplasmic reticulum</keyword>
<dbReference type="Pfam" id="PF22904">
    <property type="entry name" value="NOMO1-like_2nd"/>
    <property type="match status" value="2"/>
</dbReference>
<gene>
    <name evidence="13" type="ORF">Vbra_3982</name>
</gene>
<evidence type="ECO:0000259" key="11">
    <source>
        <dbReference type="Pfam" id="PF22904"/>
    </source>
</evidence>
<feature type="domain" description="NOMO-like ninth beta-sandwich" evidence="10">
    <location>
        <begin position="850"/>
        <end position="935"/>
    </location>
</feature>